<keyword evidence="4" id="KW-0112">Calmodulin-binding</keyword>
<keyword evidence="3" id="KW-0677">Repeat</keyword>
<gene>
    <name evidence="6" type="primary">LOC127565270</name>
</gene>
<dbReference type="AlphaFoldDB" id="A0A9C6W4H3"/>
<proteinExistence type="predicted"/>
<dbReference type="PANTHER" id="PTHR22706">
    <property type="entry name" value="ASSEMBLY FACTOR FOR SPINDLE MICROTUBULES"/>
    <property type="match status" value="1"/>
</dbReference>
<accession>A0A9C6W4H3</accession>
<evidence type="ECO:0000313" key="5">
    <source>
        <dbReference type="Proteomes" id="UP000515160"/>
    </source>
</evidence>
<dbReference type="SMART" id="SM00015">
    <property type="entry name" value="IQ"/>
    <property type="match status" value="3"/>
</dbReference>
<dbReference type="GO" id="GO:0000922">
    <property type="term" value="C:spindle pole"/>
    <property type="evidence" value="ECO:0007669"/>
    <property type="project" value="TreeGrafter"/>
</dbReference>
<dbReference type="InterPro" id="IPR051185">
    <property type="entry name" value="ASPM"/>
</dbReference>
<keyword evidence="2" id="KW-0963">Cytoplasm</keyword>
<reference evidence="6" key="1">
    <citation type="submission" date="2025-08" db="UniProtKB">
        <authorList>
            <consortium name="RefSeq"/>
        </authorList>
    </citation>
    <scope>IDENTIFICATION</scope>
    <source>
        <strain evidence="6">15112-1751.03</strain>
        <tissue evidence="6">Whole Adult</tissue>
    </source>
</reference>
<dbReference type="OrthoDB" id="190375at2759"/>
<organism evidence="5 6">
    <name type="scientific">Drosophila albomicans</name>
    <name type="common">Fruit fly</name>
    <dbReference type="NCBI Taxonomy" id="7291"/>
    <lineage>
        <taxon>Eukaryota</taxon>
        <taxon>Metazoa</taxon>
        <taxon>Ecdysozoa</taxon>
        <taxon>Arthropoda</taxon>
        <taxon>Hexapoda</taxon>
        <taxon>Insecta</taxon>
        <taxon>Pterygota</taxon>
        <taxon>Neoptera</taxon>
        <taxon>Endopterygota</taxon>
        <taxon>Diptera</taxon>
        <taxon>Brachycera</taxon>
        <taxon>Muscomorpha</taxon>
        <taxon>Ephydroidea</taxon>
        <taxon>Drosophilidae</taxon>
        <taxon>Drosophila</taxon>
    </lineage>
</organism>
<dbReference type="GO" id="GO:0005737">
    <property type="term" value="C:cytoplasm"/>
    <property type="evidence" value="ECO:0007669"/>
    <property type="project" value="UniProtKB-SubCell"/>
</dbReference>
<dbReference type="RefSeq" id="XP_051859001.1">
    <property type="nucleotide sequence ID" value="XM_052003041.1"/>
</dbReference>
<dbReference type="GO" id="GO:0000278">
    <property type="term" value="P:mitotic cell cycle"/>
    <property type="evidence" value="ECO:0007669"/>
    <property type="project" value="TreeGrafter"/>
</dbReference>
<keyword evidence="5" id="KW-1185">Reference proteome</keyword>
<dbReference type="Pfam" id="PF00612">
    <property type="entry name" value="IQ"/>
    <property type="match status" value="3"/>
</dbReference>
<evidence type="ECO:0000256" key="1">
    <source>
        <dbReference type="ARBA" id="ARBA00004496"/>
    </source>
</evidence>
<dbReference type="CDD" id="cd23767">
    <property type="entry name" value="IQCD"/>
    <property type="match status" value="1"/>
</dbReference>
<dbReference type="PROSITE" id="PS50096">
    <property type="entry name" value="IQ"/>
    <property type="match status" value="2"/>
</dbReference>
<dbReference type="GeneID" id="127565270"/>
<dbReference type="Proteomes" id="UP000515160">
    <property type="component" value="Chromosome 2L"/>
</dbReference>
<evidence type="ECO:0000256" key="2">
    <source>
        <dbReference type="ARBA" id="ARBA00022490"/>
    </source>
</evidence>
<evidence type="ECO:0000256" key="3">
    <source>
        <dbReference type="ARBA" id="ARBA00022737"/>
    </source>
</evidence>
<name>A0A9C6W4H3_DROAB</name>
<dbReference type="GO" id="GO:0007051">
    <property type="term" value="P:spindle organization"/>
    <property type="evidence" value="ECO:0007669"/>
    <property type="project" value="TreeGrafter"/>
</dbReference>
<dbReference type="PANTHER" id="PTHR22706:SF1">
    <property type="entry name" value="ASSEMBLY FACTOR FOR SPINDLE MICROTUBULES"/>
    <property type="match status" value="1"/>
</dbReference>
<evidence type="ECO:0000256" key="4">
    <source>
        <dbReference type="ARBA" id="ARBA00022860"/>
    </source>
</evidence>
<dbReference type="GO" id="GO:0051295">
    <property type="term" value="P:establishment of meiotic spindle localization"/>
    <property type="evidence" value="ECO:0007669"/>
    <property type="project" value="TreeGrafter"/>
</dbReference>
<sequence length="257" mass="30739">MWTNNYWTFTYRNTLASISNDFKSTDEYESETTESKGLPSTYLNNALRTQLLLLDYKQFKAARIIQKTFRGWRVRNHMVKQSNAAEIIQRVWRRYLVGRNLQMIAEEKVQQSMVILFNSSSIKIQASFRGWWTRKHVNNTSYLHTLQLNAVQYILYEMIGSLHTMKRSNVLPGISTFYNQECMDKVQNLLSTLSYRMYNEVVARRQLRANFVLRKIWRCGKNRSYILWCPIWVLAVIRRCITLTWDPPQRTLRILVW</sequence>
<protein>
    <submittedName>
        <fullName evidence="6">Abnormal spindle-like microcephaly-associated protein homolog</fullName>
    </submittedName>
</protein>
<comment type="subcellular location">
    <subcellularLocation>
        <location evidence="1">Cytoplasm</location>
    </subcellularLocation>
</comment>
<dbReference type="InterPro" id="IPR000048">
    <property type="entry name" value="IQ_motif_EF-hand-BS"/>
</dbReference>
<dbReference type="Gene3D" id="1.20.5.190">
    <property type="match status" value="1"/>
</dbReference>
<evidence type="ECO:0000313" key="6">
    <source>
        <dbReference type="RefSeq" id="XP_051859001.1"/>
    </source>
</evidence>
<dbReference type="GO" id="GO:0005516">
    <property type="term" value="F:calmodulin binding"/>
    <property type="evidence" value="ECO:0007669"/>
    <property type="project" value="UniProtKB-KW"/>
</dbReference>